<accession>A0A1M7UFE4</accession>
<keyword evidence="2" id="KW-0472">Membrane</keyword>
<dbReference type="Proteomes" id="UP000184096">
    <property type="component" value="Chromosome I"/>
</dbReference>
<evidence type="ECO:0000256" key="2">
    <source>
        <dbReference type="SAM" id="Phobius"/>
    </source>
</evidence>
<dbReference type="EMBL" id="LT670849">
    <property type="protein sequence ID" value="SHN81646.1"/>
    <property type="molecule type" value="Genomic_DNA"/>
</dbReference>
<sequence length="143" mass="15078">MPLTSDLLTRPKRGRGVLVRYIGAAGALGLLAASGFLLGPTLLGSTLLASVAFAQNIDEGKSAPQLFSGSCVTCHKSPNNLARGRMTPTLFLFLQDHYTTSKSDAWSLSSYLTSVDTSGRSRSAKSSSSKKRNPARPPAPIPN</sequence>
<feature type="transmembrane region" description="Helical" evidence="2">
    <location>
        <begin position="21"/>
        <end position="43"/>
    </location>
</feature>
<reference evidence="4" key="1">
    <citation type="submission" date="2016-11" db="EMBL/GenBank/DDBJ databases">
        <authorList>
            <person name="Varghese N."/>
            <person name="Submissions S."/>
        </authorList>
    </citation>
    <scope>NUCLEOTIDE SEQUENCE [LARGE SCALE GENOMIC DNA]</scope>
    <source>
        <strain evidence="4">GAS401</strain>
    </source>
</reference>
<evidence type="ECO:0000313" key="4">
    <source>
        <dbReference type="Proteomes" id="UP000184096"/>
    </source>
</evidence>
<keyword evidence="2" id="KW-1133">Transmembrane helix</keyword>
<dbReference type="AlphaFoldDB" id="A0A1M7UFE4"/>
<feature type="region of interest" description="Disordered" evidence="1">
    <location>
        <begin position="113"/>
        <end position="143"/>
    </location>
</feature>
<gene>
    <name evidence="3" type="ORF">SAMN05444170_4825</name>
</gene>
<evidence type="ECO:0008006" key="5">
    <source>
        <dbReference type="Google" id="ProtNLM"/>
    </source>
</evidence>
<protein>
    <recommendedName>
        <fullName evidence="5">Cytochrome c domain-containing protein</fullName>
    </recommendedName>
</protein>
<keyword evidence="4" id="KW-1185">Reference proteome</keyword>
<name>A0A1M7UFE4_9BRAD</name>
<evidence type="ECO:0000313" key="3">
    <source>
        <dbReference type="EMBL" id="SHN81646.1"/>
    </source>
</evidence>
<dbReference type="RefSeq" id="WP_083587726.1">
    <property type="nucleotide sequence ID" value="NZ_LT670849.1"/>
</dbReference>
<organism evidence="3 4">
    <name type="scientific">Bradyrhizobium erythrophlei</name>
    <dbReference type="NCBI Taxonomy" id="1437360"/>
    <lineage>
        <taxon>Bacteria</taxon>
        <taxon>Pseudomonadati</taxon>
        <taxon>Pseudomonadota</taxon>
        <taxon>Alphaproteobacteria</taxon>
        <taxon>Hyphomicrobiales</taxon>
        <taxon>Nitrobacteraceae</taxon>
        <taxon>Bradyrhizobium</taxon>
    </lineage>
</organism>
<evidence type="ECO:0000256" key="1">
    <source>
        <dbReference type="SAM" id="MobiDB-lite"/>
    </source>
</evidence>
<keyword evidence="2" id="KW-0812">Transmembrane</keyword>
<proteinExistence type="predicted"/>
<dbReference type="OrthoDB" id="8141585at2"/>
<feature type="compositionally biased region" description="Low complexity" evidence="1">
    <location>
        <begin position="118"/>
        <end position="127"/>
    </location>
</feature>